<keyword evidence="1" id="KW-0472">Membrane</keyword>
<organism evidence="2 3">
    <name type="scientific">Coniophora puteana (strain RWD-64-598)</name>
    <name type="common">Brown rot fungus</name>
    <dbReference type="NCBI Taxonomy" id="741705"/>
    <lineage>
        <taxon>Eukaryota</taxon>
        <taxon>Fungi</taxon>
        <taxon>Dikarya</taxon>
        <taxon>Basidiomycota</taxon>
        <taxon>Agaricomycotina</taxon>
        <taxon>Agaricomycetes</taxon>
        <taxon>Agaricomycetidae</taxon>
        <taxon>Boletales</taxon>
        <taxon>Coniophorineae</taxon>
        <taxon>Coniophoraceae</taxon>
        <taxon>Coniophora</taxon>
    </lineage>
</organism>
<accession>A0A5M3M8N8</accession>
<reference evidence="3" key="1">
    <citation type="journal article" date="2012" name="Science">
        <title>The Paleozoic origin of enzymatic lignin decomposition reconstructed from 31 fungal genomes.</title>
        <authorList>
            <person name="Floudas D."/>
            <person name="Binder M."/>
            <person name="Riley R."/>
            <person name="Barry K."/>
            <person name="Blanchette R.A."/>
            <person name="Henrissat B."/>
            <person name="Martinez A.T."/>
            <person name="Otillar R."/>
            <person name="Spatafora J.W."/>
            <person name="Yadav J.S."/>
            <person name="Aerts A."/>
            <person name="Benoit I."/>
            <person name="Boyd A."/>
            <person name="Carlson A."/>
            <person name="Copeland A."/>
            <person name="Coutinho P.M."/>
            <person name="de Vries R.P."/>
            <person name="Ferreira P."/>
            <person name="Findley K."/>
            <person name="Foster B."/>
            <person name="Gaskell J."/>
            <person name="Glotzer D."/>
            <person name="Gorecki P."/>
            <person name="Heitman J."/>
            <person name="Hesse C."/>
            <person name="Hori C."/>
            <person name="Igarashi K."/>
            <person name="Jurgens J.A."/>
            <person name="Kallen N."/>
            <person name="Kersten P."/>
            <person name="Kohler A."/>
            <person name="Kuees U."/>
            <person name="Kumar T.K.A."/>
            <person name="Kuo A."/>
            <person name="LaButti K."/>
            <person name="Larrondo L.F."/>
            <person name="Lindquist E."/>
            <person name="Ling A."/>
            <person name="Lombard V."/>
            <person name="Lucas S."/>
            <person name="Lundell T."/>
            <person name="Martin R."/>
            <person name="McLaughlin D.J."/>
            <person name="Morgenstern I."/>
            <person name="Morin E."/>
            <person name="Murat C."/>
            <person name="Nagy L.G."/>
            <person name="Nolan M."/>
            <person name="Ohm R.A."/>
            <person name="Patyshakuliyeva A."/>
            <person name="Rokas A."/>
            <person name="Ruiz-Duenas F.J."/>
            <person name="Sabat G."/>
            <person name="Salamov A."/>
            <person name="Samejima M."/>
            <person name="Schmutz J."/>
            <person name="Slot J.C."/>
            <person name="St John F."/>
            <person name="Stenlid J."/>
            <person name="Sun H."/>
            <person name="Sun S."/>
            <person name="Syed K."/>
            <person name="Tsang A."/>
            <person name="Wiebenga A."/>
            <person name="Young D."/>
            <person name="Pisabarro A."/>
            <person name="Eastwood D.C."/>
            <person name="Martin F."/>
            <person name="Cullen D."/>
            <person name="Grigoriev I.V."/>
            <person name="Hibbett D.S."/>
        </authorList>
    </citation>
    <scope>NUCLEOTIDE SEQUENCE [LARGE SCALE GENOMIC DNA]</scope>
    <source>
        <strain evidence="3">RWD-64-598 SS2</strain>
    </source>
</reference>
<feature type="transmembrane region" description="Helical" evidence="1">
    <location>
        <begin position="83"/>
        <end position="107"/>
    </location>
</feature>
<evidence type="ECO:0000256" key="1">
    <source>
        <dbReference type="SAM" id="Phobius"/>
    </source>
</evidence>
<comment type="caution">
    <text evidence="2">The sequence shown here is derived from an EMBL/GenBank/DDBJ whole genome shotgun (WGS) entry which is preliminary data.</text>
</comment>
<dbReference type="AlphaFoldDB" id="A0A5M3M8N8"/>
<dbReference type="RefSeq" id="XP_007774161.1">
    <property type="nucleotide sequence ID" value="XM_007775971.1"/>
</dbReference>
<evidence type="ECO:0000313" key="2">
    <source>
        <dbReference type="EMBL" id="EIW75433.1"/>
    </source>
</evidence>
<proteinExistence type="predicted"/>
<protein>
    <submittedName>
        <fullName evidence="2">Uncharacterized protein</fullName>
    </submittedName>
</protein>
<dbReference type="GeneID" id="19203991"/>
<keyword evidence="3" id="KW-1185">Reference proteome</keyword>
<dbReference type="EMBL" id="JH711588">
    <property type="protein sequence ID" value="EIW75433.1"/>
    <property type="molecule type" value="Genomic_DNA"/>
</dbReference>
<keyword evidence="1" id="KW-0812">Transmembrane</keyword>
<dbReference type="Proteomes" id="UP000053558">
    <property type="component" value="Unassembled WGS sequence"/>
</dbReference>
<evidence type="ECO:0000313" key="3">
    <source>
        <dbReference type="Proteomes" id="UP000053558"/>
    </source>
</evidence>
<gene>
    <name evidence="2" type="ORF">CONPUDRAFT_158896</name>
</gene>
<sequence>MAQPWFDIDNVIDPIGEIYSSAPLTITSPPAPSIQNREESPWEPAPSALLTHLPSSSVTGAARMFAERQADIDVDKHTSTPTAIIVGAIVGTLCVLVVAIGLIWVYLKRRRNMASSNRHRSLDLLDTPADKNASKNRFSLFLGRDRPILSSESSALQLVPPAAGEPMFKEDGVDESKKPMIPLYHGSGQQLFVSWDSDRGSVSELSVHA</sequence>
<keyword evidence="1" id="KW-1133">Transmembrane helix</keyword>
<name>A0A5M3M8N8_CONPW</name>
<dbReference type="KEGG" id="cput:CONPUDRAFT_158896"/>